<name>A0A4U5PHK6_STECR</name>
<dbReference type="AlphaFoldDB" id="A0A4U5PHK6"/>
<evidence type="ECO:0000313" key="2">
    <source>
        <dbReference type="Proteomes" id="UP000298663"/>
    </source>
</evidence>
<organism evidence="1 2">
    <name type="scientific">Steinernema carpocapsae</name>
    <name type="common">Entomopathogenic nematode</name>
    <dbReference type="NCBI Taxonomy" id="34508"/>
    <lineage>
        <taxon>Eukaryota</taxon>
        <taxon>Metazoa</taxon>
        <taxon>Ecdysozoa</taxon>
        <taxon>Nematoda</taxon>
        <taxon>Chromadorea</taxon>
        <taxon>Rhabditida</taxon>
        <taxon>Tylenchina</taxon>
        <taxon>Panagrolaimomorpha</taxon>
        <taxon>Strongyloidoidea</taxon>
        <taxon>Steinernematidae</taxon>
        <taxon>Steinernema</taxon>
    </lineage>
</organism>
<evidence type="ECO:0000313" key="1">
    <source>
        <dbReference type="EMBL" id="TKR96117.1"/>
    </source>
</evidence>
<dbReference type="EMBL" id="AZBU02000002">
    <property type="protein sequence ID" value="TKR96117.1"/>
    <property type="molecule type" value="Genomic_DNA"/>
</dbReference>
<dbReference type="Proteomes" id="UP000298663">
    <property type="component" value="Unassembled WGS sequence"/>
</dbReference>
<sequence>MNSLEIAQIIYHPISICVHSLLSPGTPAIVAIGPFAVPILTSSRLQNRPVRGDRKTRANANDAATVTRLLARSGNSHLEISWYTWFQSNKPNLKLEFLILCDHYLIKIINQTPKMWPKGVESARGPVSWFLLGACCGENGAIVRPVVTLEL</sequence>
<gene>
    <name evidence="1" type="ORF">L596_010180</name>
</gene>
<protein>
    <submittedName>
        <fullName evidence="1">Uncharacterized protein</fullName>
    </submittedName>
</protein>
<reference evidence="1 2" key="1">
    <citation type="journal article" date="2015" name="Genome Biol.">
        <title>Comparative genomics of Steinernema reveals deeply conserved gene regulatory networks.</title>
        <authorList>
            <person name="Dillman A.R."/>
            <person name="Macchietto M."/>
            <person name="Porter C.F."/>
            <person name="Rogers A."/>
            <person name="Williams B."/>
            <person name="Antoshechkin I."/>
            <person name="Lee M.M."/>
            <person name="Goodwin Z."/>
            <person name="Lu X."/>
            <person name="Lewis E.E."/>
            <person name="Goodrich-Blair H."/>
            <person name="Stock S.P."/>
            <person name="Adams B.J."/>
            <person name="Sternberg P.W."/>
            <person name="Mortazavi A."/>
        </authorList>
    </citation>
    <scope>NUCLEOTIDE SEQUENCE [LARGE SCALE GENOMIC DNA]</scope>
    <source>
        <strain evidence="1 2">ALL</strain>
    </source>
</reference>
<keyword evidence="2" id="KW-1185">Reference proteome</keyword>
<comment type="caution">
    <text evidence="1">The sequence shown here is derived from an EMBL/GenBank/DDBJ whole genome shotgun (WGS) entry which is preliminary data.</text>
</comment>
<proteinExistence type="predicted"/>
<accession>A0A4U5PHK6</accession>
<reference evidence="1 2" key="2">
    <citation type="journal article" date="2019" name="G3 (Bethesda)">
        <title>Hybrid Assembly of the Genome of the Entomopathogenic Nematode Steinernema carpocapsae Identifies the X-Chromosome.</title>
        <authorList>
            <person name="Serra L."/>
            <person name="Macchietto M."/>
            <person name="Macias-Munoz A."/>
            <person name="McGill C.J."/>
            <person name="Rodriguez I.M."/>
            <person name="Rodriguez B."/>
            <person name="Murad R."/>
            <person name="Mortazavi A."/>
        </authorList>
    </citation>
    <scope>NUCLEOTIDE SEQUENCE [LARGE SCALE GENOMIC DNA]</scope>
    <source>
        <strain evidence="1 2">ALL</strain>
    </source>
</reference>